<evidence type="ECO:0000313" key="3">
    <source>
        <dbReference type="Proteomes" id="UP000298327"/>
    </source>
</evidence>
<organism evidence="2 3">
    <name type="scientific">Dentipellis fragilis</name>
    <dbReference type="NCBI Taxonomy" id="205917"/>
    <lineage>
        <taxon>Eukaryota</taxon>
        <taxon>Fungi</taxon>
        <taxon>Dikarya</taxon>
        <taxon>Basidiomycota</taxon>
        <taxon>Agaricomycotina</taxon>
        <taxon>Agaricomycetes</taxon>
        <taxon>Russulales</taxon>
        <taxon>Hericiaceae</taxon>
        <taxon>Dentipellis</taxon>
    </lineage>
</organism>
<protein>
    <submittedName>
        <fullName evidence="2">Uncharacterized protein</fullName>
    </submittedName>
</protein>
<keyword evidence="3" id="KW-1185">Reference proteome</keyword>
<feature type="region of interest" description="Disordered" evidence="1">
    <location>
        <begin position="357"/>
        <end position="380"/>
    </location>
</feature>
<evidence type="ECO:0000256" key="1">
    <source>
        <dbReference type="SAM" id="MobiDB-lite"/>
    </source>
</evidence>
<name>A0A4Y9XYL0_9AGAM</name>
<comment type="caution">
    <text evidence="2">The sequence shown here is derived from an EMBL/GenBank/DDBJ whole genome shotgun (WGS) entry which is preliminary data.</text>
</comment>
<sequence>TTLPPSTTSPHLYLSFAATPRKEGFGTGITGIRPRSRGRDACAPVPTDGFSDHRASSLANDSCSFNTPTLTRSLNLNAIICMSLPPGQKFCVGANQRAKFHDRILPPACGHTDEPTSLHASATLPLSTTSSHIRHSPRRTHTQRQRQRLRGPLLQDMPSFMIMMRTTRIRIWVLLPLLLQLQLQRFHRSLKRPGTGTGACPPRRVPDADPVSRLAPAPAPVPVLCRQRLRARGRPLCRGLPGEQPKTVHWQEGASERGPLLMSCPSMLIDITYIAVEAHRARAGRSVAVKRARPRCLGYSSPSQSVIRPDHFYLYNDLSLLIEQPHLPHDRLGYWQRAHWRPHWLISASPLRARAPSRSQPATRTCCHGTRDKSGLPRPHGLKTPAWLLV</sequence>
<reference evidence="2 3" key="1">
    <citation type="submission" date="2019-02" db="EMBL/GenBank/DDBJ databases">
        <title>Genome sequencing of the rare red list fungi Dentipellis fragilis.</title>
        <authorList>
            <person name="Buettner E."/>
            <person name="Kellner H."/>
        </authorList>
    </citation>
    <scope>NUCLEOTIDE SEQUENCE [LARGE SCALE GENOMIC DNA]</scope>
    <source>
        <strain evidence="2 3">DSM 105465</strain>
    </source>
</reference>
<dbReference type="AlphaFoldDB" id="A0A4Y9XYL0"/>
<gene>
    <name evidence="2" type="ORF">EVG20_g9352</name>
</gene>
<evidence type="ECO:0000313" key="2">
    <source>
        <dbReference type="EMBL" id="TFY55344.1"/>
    </source>
</evidence>
<feature type="compositionally biased region" description="Basic residues" evidence="1">
    <location>
        <begin position="132"/>
        <end position="148"/>
    </location>
</feature>
<feature type="region of interest" description="Disordered" evidence="1">
    <location>
        <begin position="126"/>
        <end position="148"/>
    </location>
</feature>
<accession>A0A4Y9XYL0</accession>
<dbReference type="Proteomes" id="UP000298327">
    <property type="component" value="Unassembled WGS sequence"/>
</dbReference>
<proteinExistence type="predicted"/>
<feature type="non-terminal residue" evidence="2">
    <location>
        <position position="1"/>
    </location>
</feature>
<dbReference type="EMBL" id="SEOQ01000926">
    <property type="protein sequence ID" value="TFY55344.1"/>
    <property type="molecule type" value="Genomic_DNA"/>
</dbReference>